<proteinExistence type="predicted"/>
<reference evidence="2 3" key="1">
    <citation type="submission" date="2023-12" db="EMBL/GenBank/DDBJ databases">
        <title>A. evansii MAY27, complete genome.</title>
        <authorList>
            <person name="Wang Y."/>
        </authorList>
    </citation>
    <scope>NUCLEOTIDE SEQUENCE [LARGE SCALE GENOMIC DNA]</scope>
    <source>
        <strain evidence="2 3">MAY27</strain>
    </source>
</reference>
<dbReference type="RefSeq" id="WP_198292344.1">
    <property type="nucleotide sequence ID" value="NZ_CP141259.1"/>
</dbReference>
<organism evidence="2 3">
    <name type="scientific">Aromatoleum evansii</name>
    <name type="common">Azoarcus evansii</name>
    <dbReference type="NCBI Taxonomy" id="59406"/>
    <lineage>
        <taxon>Bacteria</taxon>
        <taxon>Pseudomonadati</taxon>
        <taxon>Pseudomonadota</taxon>
        <taxon>Betaproteobacteria</taxon>
        <taxon>Rhodocyclales</taxon>
        <taxon>Rhodocyclaceae</taxon>
        <taxon>Aromatoleum</taxon>
    </lineage>
</organism>
<evidence type="ECO:0000256" key="1">
    <source>
        <dbReference type="SAM" id="MobiDB-lite"/>
    </source>
</evidence>
<evidence type="ECO:0000313" key="2">
    <source>
        <dbReference type="EMBL" id="WRL48681.1"/>
    </source>
</evidence>
<keyword evidence="3" id="KW-1185">Reference proteome</keyword>
<dbReference type="EMBL" id="CP141259">
    <property type="protein sequence ID" value="WRL48681.1"/>
    <property type="molecule type" value="Genomic_DNA"/>
</dbReference>
<accession>A0ABZ1AUL4</accession>
<gene>
    <name evidence="2" type="ORF">U5817_11705</name>
</gene>
<evidence type="ECO:0000313" key="3">
    <source>
        <dbReference type="Proteomes" id="UP001626593"/>
    </source>
</evidence>
<sequence length="148" mass="16417">MNVDFPSGLSRFYRPPPAGEDEQRVNCSEQLQDLRWREKKSASAETRFANFVTGCGASEKSTDKRCSMESKSSVTHGHLCVCRLLAAAVGLPPGAVNYRFCSRVLQKRWIVDCDHGMCNKPATHDTSGKWHDVGPIDPAIKAVLVHEE</sequence>
<name>A0ABZ1AUL4_AROEV</name>
<dbReference type="Proteomes" id="UP001626593">
    <property type="component" value="Chromosome"/>
</dbReference>
<feature type="region of interest" description="Disordered" evidence="1">
    <location>
        <begin position="1"/>
        <end position="25"/>
    </location>
</feature>
<protein>
    <submittedName>
        <fullName evidence="2">Uncharacterized protein</fullName>
    </submittedName>
</protein>